<proteinExistence type="predicted"/>
<accession>A0A3Q7GB03</accession>
<dbReference type="AlphaFoldDB" id="A0A3Q7GB03"/>
<dbReference type="Proteomes" id="UP000004994">
    <property type="component" value="Chromosome 3"/>
</dbReference>
<evidence type="ECO:0000313" key="1">
    <source>
        <dbReference type="EnsemblPlants" id="Solyc03g093625.1.1"/>
    </source>
</evidence>
<reference evidence="1" key="1">
    <citation type="journal article" date="2012" name="Nature">
        <title>The tomato genome sequence provides insights into fleshy fruit evolution.</title>
        <authorList>
            <consortium name="Tomato Genome Consortium"/>
        </authorList>
    </citation>
    <scope>NUCLEOTIDE SEQUENCE [LARGE SCALE GENOMIC DNA]</scope>
    <source>
        <strain evidence="1">cv. Heinz 1706</strain>
    </source>
</reference>
<sequence>MIVLSKSNNSLIVPMFLFSIKKQLQLVSAKRYWVWPMSLMYKEDFDFPSLIHDLQIDAPPSVVATFFTFLVAIHSERNKWLYFNSREHFLLIRTEQHVWMQQSLIRPVQQVRLI</sequence>
<name>A0A3Q7GB03_SOLLC</name>
<reference evidence="1" key="2">
    <citation type="submission" date="2019-01" db="UniProtKB">
        <authorList>
            <consortium name="EnsemblPlants"/>
        </authorList>
    </citation>
    <scope>IDENTIFICATION</scope>
    <source>
        <strain evidence="1">cv. Heinz 1706</strain>
    </source>
</reference>
<organism evidence="1">
    <name type="scientific">Solanum lycopersicum</name>
    <name type="common">Tomato</name>
    <name type="synonym">Lycopersicon esculentum</name>
    <dbReference type="NCBI Taxonomy" id="4081"/>
    <lineage>
        <taxon>Eukaryota</taxon>
        <taxon>Viridiplantae</taxon>
        <taxon>Streptophyta</taxon>
        <taxon>Embryophyta</taxon>
        <taxon>Tracheophyta</taxon>
        <taxon>Spermatophyta</taxon>
        <taxon>Magnoliopsida</taxon>
        <taxon>eudicotyledons</taxon>
        <taxon>Gunneridae</taxon>
        <taxon>Pentapetalae</taxon>
        <taxon>asterids</taxon>
        <taxon>lamiids</taxon>
        <taxon>Solanales</taxon>
        <taxon>Solanaceae</taxon>
        <taxon>Solanoideae</taxon>
        <taxon>Solaneae</taxon>
        <taxon>Solanum</taxon>
        <taxon>Solanum subgen. Lycopersicon</taxon>
    </lineage>
</organism>
<keyword evidence="2" id="KW-1185">Reference proteome</keyword>
<protein>
    <submittedName>
        <fullName evidence="1">Uncharacterized protein</fullName>
    </submittedName>
</protein>
<dbReference type="EnsemblPlants" id="Solyc03g093625.1.1">
    <property type="protein sequence ID" value="Solyc03g093625.1.1"/>
    <property type="gene ID" value="Solyc03g093625.1"/>
</dbReference>
<dbReference type="InParanoid" id="A0A3Q7GB03"/>
<evidence type="ECO:0000313" key="2">
    <source>
        <dbReference type="Proteomes" id="UP000004994"/>
    </source>
</evidence>
<dbReference type="Gramene" id="Solyc03g093625.1.1">
    <property type="protein sequence ID" value="Solyc03g093625.1.1"/>
    <property type="gene ID" value="Solyc03g093625.1"/>
</dbReference>